<dbReference type="EMBL" id="VCHE01000002">
    <property type="protein sequence ID" value="KAB2580763.1"/>
    <property type="molecule type" value="Genomic_DNA"/>
</dbReference>
<evidence type="ECO:0000313" key="2">
    <source>
        <dbReference type="EMBL" id="KAB2580763.1"/>
    </source>
</evidence>
<dbReference type="AlphaFoldDB" id="A0A5N5DSM0"/>
<feature type="chain" id="PRO_5024796455" evidence="1">
    <location>
        <begin position="20"/>
        <end position="85"/>
    </location>
</feature>
<evidence type="ECO:0000313" key="3">
    <source>
        <dbReference type="Proteomes" id="UP000325902"/>
    </source>
</evidence>
<sequence length="85" mass="9387">MSWLKNAFLRLRATISVAGSPTTTTAGRRAIDSTIQTTARKSLAHQTLNKAKAGTTMTAEDLAWQMAWEKFVEQPSPHQRLAPYA</sequence>
<accession>A0A5N5DSM0</accession>
<keyword evidence="1" id="KW-0732">Signal</keyword>
<dbReference type="Proteomes" id="UP000325902">
    <property type="component" value="Unassembled WGS sequence"/>
</dbReference>
<name>A0A5N5DSM0_9PEZI</name>
<comment type="caution">
    <text evidence="2">The sequence shown here is derived from an EMBL/GenBank/DDBJ whole genome shotgun (WGS) entry which is preliminary data.</text>
</comment>
<keyword evidence="3" id="KW-1185">Reference proteome</keyword>
<proteinExistence type="predicted"/>
<dbReference type="OrthoDB" id="3935713at2759"/>
<feature type="signal peptide" evidence="1">
    <location>
        <begin position="1"/>
        <end position="19"/>
    </location>
</feature>
<organism evidence="2 3">
    <name type="scientific">Lasiodiplodia theobromae</name>
    <dbReference type="NCBI Taxonomy" id="45133"/>
    <lineage>
        <taxon>Eukaryota</taxon>
        <taxon>Fungi</taxon>
        <taxon>Dikarya</taxon>
        <taxon>Ascomycota</taxon>
        <taxon>Pezizomycotina</taxon>
        <taxon>Dothideomycetes</taxon>
        <taxon>Dothideomycetes incertae sedis</taxon>
        <taxon>Botryosphaeriales</taxon>
        <taxon>Botryosphaeriaceae</taxon>
        <taxon>Lasiodiplodia</taxon>
    </lineage>
</organism>
<protein>
    <submittedName>
        <fullName evidence="2">Uncharacterized protein</fullName>
    </submittedName>
</protein>
<gene>
    <name evidence="2" type="ORF">DBV05_g572</name>
</gene>
<reference evidence="2 3" key="1">
    <citation type="journal article" date="2019" name="Sci. Rep.">
        <title>A multi-omics analysis of the grapevine pathogen Lasiodiplodia theobromae reveals that temperature affects the expression of virulence- and pathogenicity-related genes.</title>
        <authorList>
            <person name="Felix C."/>
            <person name="Meneses R."/>
            <person name="Goncalves M.F.M."/>
            <person name="Tilleman L."/>
            <person name="Duarte A.S."/>
            <person name="Jorrin-Novo J.V."/>
            <person name="Van de Peer Y."/>
            <person name="Deforce D."/>
            <person name="Van Nieuwerburgh F."/>
            <person name="Esteves A.C."/>
            <person name="Alves A."/>
        </authorList>
    </citation>
    <scope>NUCLEOTIDE SEQUENCE [LARGE SCALE GENOMIC DNA]</scope>
    <source>
        <strain evidence="2 3">LA-SOL3</strain>
    </source>
</reference>
<evidence type="ECO:0000256" key="1">
    <source>
        <dbReference type="SAM" id="SignalP"/>
    </source>
</evidence>